<gene>
    <name evidence="1" type="ORF">Klosneuvirus_1_133</name>
</gene>
<reference evidence="1" key="1">
    <citation type="journal article" date="2017" name="Science">
        <title>Giant viruses with an expanded complement of translation system components.</title>
        <authorList>
            <person name="Schulz F."/>
            <person name="Yutin N."/>
            <person name="Ivanova N.N."/>
            <person name="Ortega D.R."/>
            <person name="Lee T.K."/>
            <person name="Vierheilig J."/>
            <person name="Daims H."/>
            <person name="Horn M."/>
            <person name="Wagner M."/>
            <person name="Jensen G.J."/>
            <person name="Kyrpides N.C."/>
            <person name="Koonin E.V."/>
            <person name="Woyke T."/>
        </authorList>
    </citation>
    <scope>NUCLEOTIDE SEQUENCE</scope>
    <source>
        <strain evidence="1">KNV1</strain>
    </source>
</reference>
<name>A0A1V0SHR8_9VIRU</name>
<accession>A0A1V0SHR8</accession>
<dbReference type="EMBL" id="KY684108">
    <property type="protein sequence ID" value="ARF11276.1"/>
    <property type="molecule type" value="Genomic_DNA"/>
</dbReference>
<organism evidence="1">
    <name type="scientific">Klosneuvirus KNV1</name>
    <dbReference type="NCBI Taxonomy" id="1977640"/>
    <lineage>
        <taxon>Viruses</taxon>
        <taxon>Varidnaviria</taxon>
        <taxon>Bamfordvirae</taxon>
        <taxon>Nucleocytoviricota</taxon>
        <taxon>Megaviricetes</taxon>
        <taxon>Imitervirales</taxon>
        <taxon>Mimiviridae</taxon>
        <taxon>Klosneuvirinae</taxon>
        <taxon>Klosneuvirus</taxon>
    </lineage>
</organism>
<proteinExistence type="predicted"/>
<evidence type="ECO:0000313" key="1">
    <source>
        <dbReference type="EMBL" id="ARF11276.1"/>
    </source>
</evidence>
<sequence length="364" mass="41624">MLNSSNIILITIISLLILFFAFGSNKTNHFTPTYPNITAKPLPIYNKASVTSVDTELLDDVVSWGSNNSSNGGKNIIKEVIKPNLLNIQFHNDYRDVIVAINDLVVSARQRFNLANIPLKYSTPNADEVKLLVNDFITVLNSDLVGDVPVLRNANSGWDEPSAEPQFPGGSGWDKLQKSLGLPSSLYYDPAKKAPVRIIAVEKVQKYETEDEIKYAIRMVIQKANTDDQMVLLGSFVQDKRPLHDENNFFVTQNIDMKVVIEDIYVIGYLSNDGPISKQQYDLDKTKYYFYDKLEVNNLTDPKYIQKVLMQKYNERTTEMDHRNAMLDEEGQDYHRTLPTEYDYSNIVGTRTIFDDMNEKKVFY</sequence>
<protein>
    <submittedName>
        <fullName evidence="1">Uncharacterized protein</fullName>
    </submittedName>
</protein>